<dbReference type="PANTHER" id="PTHR42700">
    <property type="entry name" value="SULFATE ADENYLYLTRANSFERASE"/>
    <property type="match status" value="1"/>
</dbReference>
<dbReference type="Pfam" id="PF01583">
    <property type="entry name" value="APS_kinase"/>
    <property type="match status" value="1"/>
</dbReference>
<keyword evidence="9" id="KW-1185">Reference proteome</keyword>
<dbReference type="EMBL" id="BMHO01000001">
    <property type="protein sequence ID" value="GGD31349.1"/>
    <property type="molecule type" value="Genomic_DNA"/>
</dbReference>
<evidence type="ECO:0000313" key="9">
    <source>
        <dbReference type="Proteomes" id="UP000633205"/>
    </source>
</evidence>
<dbReference type="NCBIfam" id="TIGR00455">
    <property type="entry name" value="apsK"/>
    <property type="match status" value="1"/>
</dbReference>
<comment type="caution">
    <text evidence="8">The sequence shown here is derived from an EMBL/GenBank/DDBJ whole genome shotgun (WGS) entry which is preliminary data.</text>
</comment>
<reference evidence="8" key="2">
    <citation type="submission" date="2020-09" db="EMBL/GenBank/DDBJ databases">
        <authorList>
            <person name="Sun Q."/>
            <person name="Zhou Y."/>
        </authorList>
    </citation>
    <scope>NUCLEOTIDE SEQUENCE</scope>
    <source>
        <strain evidence="8">CGMCC 1.15152</strain>
    </source>
</reference>
<evidence type="ECO:0000256" key="5">
    <source>
        <dbReference type="ARBA" id="ARBA00022840"/>
    </source>
</evidence>
<accession>A0A916Y6I8</accession>
<comment type="similarity">
    <text evidence="6">Belongs to the APS kinase family.</text>
</comment>
<dbReference type="PANTHER" id="PTHR42700:SF1">
    <property type="entry name" value="SULFATE ADENYLYLTRANSFERASE"/>
    <property type="match status" value="1"/>
</dbReference>
<dbReference type="InterPro" id="IPR050512">
    <property type="entry name" value="Sulf_AdTrans/APS_kinase"/>
</dbReference>
<dbReference type="GO" id="GO:0004020">
    <property type="term" value="F:adenylylsulfate kinase activity"/>
    <property type="evidence" value="ECO:0007669"/>
    <property type="project" value="UniProtKB-EC"/>
</dbReference>
<sequence>MDVPATLSAAQLRQVELALAGLDEGQLRLELTGIDVTDGDTVVLHDEEGTDVAEIAEITVEHVDPPRDEITQLGSGQAPPLPTIAVVTGTATARRPLGHRDRADLRVVRGSARTPHAVLVTGTVPGPDDEGWQQHPGDAIVLDRGDSAALARAVTAVEAAGRRAVILPHTTDSDDENARIATQLVADDVSVWQTPAPASSGRVVLLTGLSGSGKSTISKLLVQRLAETDPRTTTLLDGDEVRQILSKGLGFSLHDRMLNVQRIGWVGALVARHGGIAVCAPIAPFEAMRVEMRRRVEEFGRFLLVHVSTPLEVCEERDRKGLYAKARAGEIPAFTGISDPYEIPPRPDLTIDASVVSPDDAVDRILAALSELDAR</sequence>
<name>A0A916Y6I8_9MICO</name>
<keyword evidence="4 6" id="KW-0547">Nucleotide-binding</keyword>
<reference evidence="8" key="1">
    <citation type="journal article" date="2014" name="Int. J. Syst. Evol. Microbiol.">
        <title>Complete genome sequence of Corynebacterium casei LMG S-19264T (=DSM 44701T), isolated from a smear-ripened cheese.</title>
        <authorList>
            <consortium name="US DOE Joint Genome Institute (JGI-PGF)"/>
            <person name="Walter F."/>
            <person name="Albersmeier A."/>
            <person name="Kalinowski J."/>
            <person name="Ruckert C."/>
        </authorList>
    </citation>
    <scope>NUCLEOTIDE SEQUENCE</scope>
    <source>
        <strain evidence="8">CGMCC 1.15152</strain>
    </source>
</reference>
<gene>
    <name evidence="8" type="ORF">GCM10010915_09520</name>
</gene>
<comment type="catalytic activity">
    <reaction evidence="1 6">
        <text>adenosine 5'-phosphosulfate + ATP = 3'-phosphoadenylyl sulfate + ADP + H(+)</text>
        <dbReference type="Rhea" id="RHEA:24152"/>
        <dbReference type="ChEBI" id="CHEBI:15378"/>
        <dbReference type="ChEBI" id="CHEBI:30616"/>
        <dbReference type="ChEBI" id="CHEBI:58243"/>
        <dbReference type="ChEBI" id="CHEBI:58339"/>
        <dbReference type="ChEBI" id="CHEBI:456216"/>
        <dbReference type="EC" id="2.7.1.25"/>
    </reaction>
</comment>
<evidence type="ECO:0000256" key="6">
    <source>
        <dbReference type="RuleBase" id="RU004347"/>
    </source>
</evidence>
<keyword evidence="5 6" id="KW-0067">ATP-binding</keyword>
<comment type="pathway">
    <text evidence="6">Sulfur metabolism; hydrogen sulfide biosynthesis; sulfite from sulfate: step 2/3.</text>
</comment>
<evidence type="ECO:0000313" key="8">
    <source>
        <dbReference type="EMBL" id="GGD31349.1"/>
    </source>
</evidence>
<dbReference type="InterPro" id="IPR002891">
    <property type="entry name" value="APS"/>
</dbReference>
<dbReference type="Gene3D" id="3.40.50.300">
    <property type="entry name" value="P-loop containing nucleotide triphosphate hydrolases"/>
    <property type="match status" value="1"/>
</dbReference>
<dbReference type="EC" id="2.7.1.25" evidence="2 6"/>
<dbReference type="GO" id="GO:0005524">
    <property type="term" value="F:ATP binding"/>
    <property type="evidence" value="ECO:0007669"/>
    <property type="project" value="UniProtKB-KW"/>
</dbReference>
<dbReference type="GO" id="GO:0019379">
    <property type="term" value="P:sulfate assimilation, phosphoadenylyl sulfate reduction by phosphoadenylyl-sulfate reductase (thioredoxin)"/>
    <property type="evidence" value="ECO:0007669"/>
    <property type="project" value="TreeGrafter"/>
</dbReference>
<comment type="function">
    <text evidence="6">Catalyzes the synthesis of activated sulfate.</text>
</comment>
<keyword evidence="6" id="KW-0418">Kinase</keyword>
<dbReference type="InterPro" id="IPR027417">
    <property type="entry name" value="P-loop_NTPase"/>
</dbReference>
<evidence type="ECO:0000256" key="4">
    <source>
        <dbReference type="ARBA" id="ARBA00022741"/>
    </source>
</evidence>
<keyword evidence="3 6" id="KW-0808">Transferase</keyword>
<dbReference type="GO" id="GO:0005737">
    <property type="term" value="C:cytoplasm"/>
    <property type="evidence" value="ECO:0007669"/>
    <property type="project" value="TreeGrafter"/>
</dbReference>
<evidence type="ECO:0000256" key="1">
    <source>
        <dbReference type="ARBA" id="ARBA00001823"/>
    </source>
</evidence>
<proteinExistence type="inferred from homology"/>
<feature type="domain" description="APS kinase" evidence="7">
    <location>
        <begin position="201"/>
        <end position="352"/>
    </location>
</feature>
<protein>
    <recommendedName>
        <fullName evidence="2 6">Adenylyl-sulfate kinase</fullName>
        <ecNumber evidence="2 6">2.7.1.25</ecNumber>
    </recommendedName>
</protein>
<dbReference type="CDD" id="cd02027">
    <property type="entry name" value="APSK"/>
    <property type="match status" value="1"/>
</dbReference>
<dbReference type="AlphaFoldDB" id="A0A916Y6I8"/>
<evidence type="ECO:0000256" key="2">
    <source>
        <dbReference type="ARBA" id="ARBA00012121"/>
    </source>
</evidence>
<evidence type="ECO:0000259" key="7">
    <source>
        <dbReference type="Pfam" id="PF01583"/>
    </source>
</evidence>
<organism evidence="8 9">
    <name type="scientific">Microbacterium faecale</name>
    <dbReference type="NCBI Taxonomy" id="1804630"/>
    <lineage>
        <taxon>Bacteria</taxon>
        <taxon>Bacillati</taxon>
        <taxon>Actinomycetota</taxon>
        <taxon>Actinomycetes</taxon>
        <taxon>Micrococcales</taxon>
        <taxon>Microbacteriaceae</taxon>
        <taxon>Microbacterium</taxon>
    </lineage>
</organism>
<dbReference type="GO" id="GO:0010134">
    <property type="term" value="P:sulfate assimilation via adenylyl sulfate reduction"/>
    <property type="evidence" value="ECO:0007669"/>
    <property type="project" value="TreeGrafter"/>
</dbReference>
<dbReference type="SUPFAM" id="SSF52540">
    <property type="entry name" value="P-loop containing nucleoside triphosphate hydrolases"/>
    <property type="match status" value="1"/>
</dbReference>
<evidence type="ECO:0000256" key="3">
    <source>
        <dbReference type="ARBA" id="ARBA00022679"/>
    </source>
</evidence>
<dbReference type="InterPro" id="IPR059117">
    <property type="entry name" value="APS_kinase_dom"/>
</dbReference>
<dbReference type="Proteomes" id="UP000633205">
    <property type="component" value="Unassembled WGS sequence"/>
</dbReference>
<dbReference type="NCBIfam" id="NF003013">
    <property type="entry name" value="PRK03846.1"/>
    <property type="match status" value="1"/>
</dbReference>
<dbReference type="GO" id="GO:0004781">
    <property type="term" value="F:sulfate adenylyltransferase (ATP) activity"/>
    <property type="evidence" value="ECO:0007669"/>
    <property type="project" value="TreeGrafter"/>
</dbReference>